<dbReference type="Proteomes" id="UP000095280">
    <property type="component" value="Unplaced"/>
</dbReference>
<dbReference type="AlphaFoldDB" id="A0A1I8FK58"/>
<feature type="transmembrane region" description="Helical" evidence="2">
    <location>
        <begin position="268"/>
        <end position="287"/>
    </location>
</feature>
<feature type="compositionally biased region" description="Basic and acidic residues" evidence="1">
    <location>
        <begin position="65"/>
        <end position="86"/>
    </location>
</feature>
<name>A0A1I8FK58_9PLAT</name>
<feature type="transmembrane region" description="Helical" evidence="2">
    <location>
        <begin position="131"/>
        <end position="149"/>
    </location>
</feature>
<evidence type="ECO:0000256" key="2">
    <source>
        <dbReference type="SAM" id="Phobius"/>
    </source>
</evidence>
<evidence type="ECO:0000313" key="3">
    <source>
        <dbReference type="Proteomes" id="UP000095280"/>
    </source>
</evidence>
<keyword evidence="2" id="KW-0812">Transmembrane</keyword>
<organism evidence="3 4">
    <name type="scientific">Macrostomum lignano</name>
    <dbReference type="NCBI Taxonomy" id="282301"/>
    <lineage>
        <taxon>Eukaryota</taxon>
        <taxon>Metazoa</taxon>
        <taxon>Spiralia</taxon>
        <taxon>Lophotrochozoa</taxon>
        <taxon>Platyhelminthes</taxon>
        <taxon>Rhabditophora</taxon>
        <taxon>Macrostomorpha</taxon>
        <taxon>Macrostomida</taxon>
        <taxon>Macrostomidae</taxon>
        <taxon>Macrostomum</taxon>
    </lineage>
</organism>
<dbReference type="WBParaSite" id="maker-unitig_36353-snap-gene-0.2-mRNA-1">
    <property type="protein sequence ID" value="maker-unitig_36353-snap-gene-0.2-mRNA-1"/>
    <property type="gene ID" value="maker-unitig_36353-snap-gene-0.2"/>
</dbReference>
<evidence type="ECO:0000256" key="1">
    <source>
        <dbReference type="SAM" id="MobiDB-lite"/>
    </source>
</evidence>
<feature type="region of interest" description="Disordered" evidence="1">
    <location>
        <begin position="54"/>
        <end position="104"/>
    </location>
</feature>
<keyword evidence="2" id="KW-0472">Membrane</keyword>
<sequence length="389" mass="41641">KPPAASKSSDGEGPATAAWTRPPGSRNYRQQVASVTIATRALLVLRLRLRSRRQAGRRPPSLAKTDSDVVRRPAEVRGEPADHDAAGESWPGQQALPTESELKEGCAKIASPESEAQAVLSKMTSIRMAKFSVSVASYAVVGVFAAEFAEQAGVGAGVGRQDGRHGALRHVVAPPWLFCFLKKLAIFVFFLCSAGAAAAAAVVDGRCWPSARPSAPSGRSAATLAAAALLERGSSFLRKLSTSARRWARLRLVNCWWQRTGRLSRHHLQVVLLSAGTYLVLMLISGVPPAGALARMCECELSSEMVSKLVSRRSYHIAAPKRLEPLLQAAAGEVLEALDVLAEIDQAAHDVALVAPLAEPRSDSTCHFLACQSSGRRVKQKGYCCCCWQ</sequence>
<keyword evidence="2" id="KW-1133">Transmembrane helix</keyword>
<feature type="region of interest" description="Disordered" evidence="1">
    <location>
        <begin position="1"/>
        <end position="29"/>
    </location>
</feature>
<feature type="transmembrane region" description="Helical" evidence="2">
    <location>
        <begin position="184"/>
        <end position="203"/>
    </location>
</feature>
<accession>A0A1I8FK58</accession>
<proteinExistence type="predicted"/>
<reference evidence="4" key="1">
    <citation type="submission" date="2016-11" db="UniProtKB">
        <authorList>
            <consortium name="WormBaseParasite"/>
        </authorList>
    </citation>
    <scope>IDENTIFICATION</scope>
</reference>
<protein>
    <submittedName>
        <fullName evidence="4">MSC domain-containing protein</fullName>
    </submittedName>
</protein>
<evidence type="ECO:0000313" key="4">
    <source>
        <dbReference type="WBParaSite" id="maker-unitig_36353-snap-gene-0.2-mRNA-1"/>
    </source>
</evidence>
<keyword evidence="3" id="KW-1185">Reference proteome</keyword>